<feature type="domain" description="Gp5/Type VI secretion system Vgr protein OB-fold" evidence="1">
    <location>
        <begin position="368"/>
        <end position="443"/>
    </location>
</feature>
<gene>
    <name evidence="2" type="ORF">LCGC14_1093580</name>
</gene>
<dbReference type="SUPFAM" id="SSF69279">
    <property type="entry name" value="Phage tail proteins"/>
    <property type="match status" value="1"/>
</dbReference>
<dbReference type="Pfam" id="PF04717">
    <property type="entry name" value="Phage_base_V"/>
    <property type="match status" value="1"/>
</dbReference>
<organism evidence="2">
    <name type="scientific">marine sediment metagenome</name>
    <dbReference type="NCBI Taxonomy" id="412755"/>
    <lineage>
        <taxon>unclassified sequences</taxon>
        <taxon>metagenomes</taxon>
        <taxon>ecological metagenomes</taxon>
    </lineage>
</organism>
<sequence>MSNPITPKLFLDGEDFLPNHGYSARVEQSLGGHSSFSISFPANATETYAGALMENTIGFIGKRMSISLDDGAMEYTGLVTSVDLQKGMGAGGIMVVSGQGPSVLLANSVQCLSYPEGTMLSQVVSATIEGHSTEILSAVMGSGTDIALPYTVQYNETDFSFLQRLCRRYGLWFYHNGQDYCIGRSGGERIEGTYGVDVTSFNLSTSLRESVPEFSGHDWMNDTLFETPSSSASPKSGHPYFDRVKQESNLNFSKKGNYDYTSGQHEFSRQDGMDAAAKVSALSATANMITASGVSGLVNLRIGDILALEGIDFSDASERHIFGSYDITKITHSFDHSGQYQNRFEAVTADTEHPPSSDFSAAPSAVDQRGLVIDNIDPEGLGRVKVQFPWQKQISQSTPWIKMSTPYGGSGRGFYFIPEKGEEVLVGFEGMNPEKPYVVGGGYSASAKSGFADSENNIKAIRTRSGHTIELNDTEGGEMITINDKEGNSIHINTSKGKMVFTANGDMEFNAKNVRFNVQEDMDLEIGGNKTENISGKIEISAENSIENVDKSKRIHIGKKLEQVSGELIVKTTQGKMLFDGKGKVALQSKEKVSYGR</sequence>
<dbReference type="Pfam" id="PF05954">
    <property type="entry name" value="Phage_GPD"/>
    <property type="match status" value="1"/>
</dbReference>
<dbReference type="SUPFAM" id="SSF69255">
    <property type="entry name" value="gp5 N-terminal domain-like"/>
    <property type="match status" value="1"/>
</dbReference>
<name>A0A0F9MBT2_9ZZZZ</name>
<comment type="caution">
    <text evidence="2">The sequence shown here is derived from an EMBL/GenBank/DDBJ whole genome shotgun (WGS) entry which is preliminary data.</text>
</comment>
<dbReference type="InterPro" id="IPR006531">
    <property type="entry name" value="Gp5/Vgr_OB"/>
</dbReference>
<evidence type="ECO:0000259" key="1">
    <source>
        <dbReference type="Pfam" id="PF04717"/>
    </source>
</evidence>
<dbReference type="SUPFAM" id="SSF69349">
    <property type="entry name" value="Phage fibre proteins"/>
    <property type="match status" value="1"/>
</dbReference>
<dbReference type="Gene3D" id="2.30.110.50">
    <property type="match status" value="1"/>
</dbReference>
<accession>A0A0F9MBT2</accession>
<reference evidence="2" key="1">
    <citation type="journal article" date="2015" name="Nature">
        <title>Complex archaea that bridge the gap between prokaryotes and eukaryotes.</title>
        <authorList>
            <person name="Spang A."/>
            <person name="Saw J.H."/>
            <person name="Jorgensen S.L."/>
            <person name="Zaremba-Niedzwiedzka K."/>
            <person name="Martijn J."/>
            <person name="Lind A.E."/>
            <person name="van Eijk R."/>
            <person name="Schleper C."/>
            <person name="Guy L."/>
            <person name="Ettema T.J."/>
        </authorList>
    </citation>
    <scope>NUCLEOTIDE SEQUENCE</scope>
</reference>
<dbReference type="AlphaFoldDB" id="A0A0F9MBT2"/>
<dbReference type="Gene3D" id="2.40.50.230">
    <property type="entry name" value="Gp5 N-terminal domain"/>
    <property type="match status" value="1"/>
</dbReference>
<dbReference type="InterPro" id="IPR037026">
    <property type="entry name" value="Vgr_OB-fold_dom_sf"/>
</dbReference>
<dbReference type="Gene3D" id="3.55.50.10">
    <property type="entry name" value="Baseplate protein-like domains"/>
    <property type="match status" value="1"/>
</dbReference>
<protein>
    <recommendedName>
        <fullName evidence="1">Gp5/Type VI secretion system Vgr protein OB-fold domain-containing protein</fullName>
    </recommendedName>
</protein>
<evidence type="ECO:0000313" key="2">
    <source>
        <dbReference type="EMBL" id="KKN04820.1"/>
    </source>
</evidence>
<proteinExistence type="predicted"/>
<dbReference type="EMBL" id="LAZR01004874">
    <property type="protein sequence ID" value="KKN04820.1"/>
    <property type="molecule type" value="Genomic_DNA"/>
</dbReference>